<dbReference type="SUPFAM" id="SSF81383">
    <property type="entry name" value="F-box domain"/>
    <property type="match status" value="1"/>
</dbReference>
<dbReference type="OrthoDB" id="2309604at2759"/>
<dbReference type="Pfam" id="PF12937">
    <property type="entry name" value="F-box-like"/>
    <property type="match status" value="1"/>
</dbReference>
<dbReference type="InterPro" id="IPR036047">
    <property type="entry name" value="F-box-like_dom_sf"/>
</dbReference>
<dbReference type="Proteomes" id="UP000789508">
    <property type="component" value="Unassembled WGS sequence"/>
</dbReference>
<dbReference type="InterPro" id="IPR001810">
    <property type="entry name" value="F-box_dom"/>
</dbReference>
<protein>
    <submittedName>
        <fullName evidence="2">3612_t:CDS:1</fullName>
    </submittedName>
</protein>
<evidence type="ECO:0000313" key="2">
    <source>
        <dbReference type="EMBL" id="CAG8648201.1"/>
    </source>
</evidence>
<dbReference type="Gene3D" id="1.20.1280.50">
    <property type="match status" value="1"/>
</dbReference>
<organism evidence="2 3">
    <name type="scientific">Ambispora leptoticha</name>
    <dbReference type="NCBI Taxonomy" id="144679"/>
    <lineage>
        <taxon>Eukaryota</taxon>
        <taxon>Fungi</taxon>
        <taxon>Fungi incertae sedis</taxon>
        <taxon>Mucoromycota</taxon>
        <taxon>Glomeromycotina</taxon>
        <taxon>Glomeromycetes</taxon>
        <taxon>Archaeosporales</taxon>
        <taxon>Ambisporaceae</taxon>
        <taxon>Ambispora</taxon>
    </lineage>
</organism>
<reference evidence="2" key="1">
    <citation type="submission" date="2021-06" db="EMBL/GenBank/DDBJ databases">
        <authorList>
            <person name="Kallberg Y."/>
            <person name="Tangrot J."/>
            <person name="Rosling A."/>
        </authorList>
    </citation>
    <scope>NUCLEOTIDE SEQUENCE</scope>
    <source>
        <strain evidence="2">FL130A</strain>
    </source>
</reference>
<feature type="non-terminal residue" evidence="2">
    <location>
        <position position="1"/>
    </location>
</feature>
<sequence>MSRQEIKLKTRKRVYSSHDIFTLFSPEIIFHILGQLTLTDIFAVALVNKHLCEYTRDNYLWRLVCLNQFGDSFVKETITKLKKNSNQIQCNWKQICIEQYRKTAFLAEKCEITSFWYDESGIVKTNARDAYILNNEKSKCGKTVLIPSRDELLSTVLENVPAGTYRVIWRMRVHHLQVLKGTKFIARKSKFAPKKYVYEPKYYDYSENTLGKNFVDYQLPFKLEIPSFNNKTQNCNVYVAFE</sequence>
<gene>
    <name evidence="2" type="ORF">ALEPTO_LOCUS9926</name>
</gene>
<evidence type="ECO:0000313" key="3">
    <source>
        <dbReference type="Proteomes" id="UP000789508"/>
    </source>
</evidence>
<accession>A0A9N9H0Q7</accession>
<dbReference type="EMBL" id="CAJVPS010009196">
    <property type="protein sequence ID" value="CAG8648201.1"/>
    <property type="molecule type" value="Genomic_DNA"/>
</dbReference>
<name>A0A9N9H0Q7_9GLOM</name>
<evidence type="ECO:0000259" key="1">
    <source>
        <dbReference type="Pfam" id="PF12937"/>
    </source>
</evidence>
<dbReference type="AlphaFoldDB" id="A0A9N9H0Q7"/>
<feature type="domain" description="F-box" evidence="1">
    <location>
        <begin position="26"/>
        <end position="66"/>
    </location>
</feature>
<proteinExistence type="predicted"/>
<keyword evidence="3" id="KW-1185">Reference proteome</keyword>
<comment type="caution">
    <text evidence="2">The sequence shown here is derived from an EMBL/GenBank/DDBJ whole genome shotgun (WGS) entry which is preliminary data.</text>
</comment>